<comment type="caution">
    <text evidence="1">The sequence shown here is derived from an EMBL/GenBank/DDBJ whole genome shotgun (WGS) entry which is preliminary data.</text>
</comment>
<evidence type="ECO:0000313" key="1">
    <source>
        <dbReference type="EMBL" id="KAG8540426.1"/>
    </source>
</evidence>
<organism evidence="1 2">
    <name type="scientific">Engystomops pustulosus</name>
    <name type="common">Tungara frog</name>
    <name type="synonym">Physalaemus pustulosus</name>
    <dbReference type="NCBI Taxonomy" id="76066"/>
    <lineage>
        <taxon>Eukaryota</taxon>
        <taxon>Metazoa</taxon>
        <taxon>Chordata</taxon>
        <taxon>Craniata</taxon>
        <taxon>Vertebrata</taxon>
        <taxon>Euteleostomi</taxon>
        <taxon>Amphibia</taxon>
        <taxon>Batrachia</taxon>
        <taxon>Anura</taxon>
        <taxon>Neobatrachia</taxon>
        <taxon>Hyloidea</taxon>
        <taxon>Leptodactylidae</taxon>
        <taxon>Leiuperinae</taxon>
        <taxon>Engystomops</taxon>
    </lineage>
</organism>
<protein>
    <submittedName>
        <fullName evidence="1">Uncharacterized protein</fullName>
    </submittedName>
</protein>
<dbReference type="EMBL" id="WNYA01010493">
    <property type="protein sequence ID" value="KAG8540426.1"/>
    <property type="molecule type" value="Genomic_DNA"/>
</dbReference>
<dbReference type="AlphaFoldDB" id="A0AAV6Z231"/>
<sequence>MAPEPPMEDVYLLSDSFCQTGKFKASSKIDAEHWSALCTTQATVAKRFIPELILPGHYLCVLNISTAQTLINITLQRMMAAGSRNSLEEEY</sequence>
<accession>A0AAV6Z231</accession>
<name>A0AAV6Z231_ENGPU</name>
<evidence type="ECO:0000313" key="2">
    <source>
        <dbReference type="Proteomes" id="UP000824782"/>
    </source>
</evidence>
<reference evidence="1" key="1">
    <citation type="thesis" date="2020" institute="ProQuest LLC" country="789 East Eisenhower Parkway, Ann Arbor, MI, USA">
        <title>Comparative Genomics and Chromosome Evolution.</title>
        <authorList>
            <person name="Mudd A.B."/>
        </authorList>
    </citation>
    <scope>NUCLEOTIDE SEQUENCE</scope>
    <source>
        <strain evidence="1">237g6f4</strain>
        <tissue evidence="1">Blood</tissue>
    </source>
</reference>
<gene>
    <name evidence="1" type="ORF">GDO81_019324</name>
</gene>
<proteinExistence type="predicted"/>
<dbReference type="Proteomes" id="UP000824782">
    <property type="component" value="Unassembled WGS sequence"/>
</dbReference>
<keyword evidence="2" id="KW-1185">Reference proteome</keyword>